<evidence type="ECO:0000259" key="1">
    <source>
        <dbReference type="PROSITE" id="PS50983"/>
    </source>
</evidence>
<dbReference type="Gene3D" id="3.40.50.1980">
    <property type="entry name" value="Nitrogenase molybdenum iron protein domain"/>
    <property type="match status" value="2"/>
</dbReference>
<accession>B8IFF5</accession>
<dbReference type="EMBL" id="CP001349">
    <property type="protein sequence ID" value="ACL57690.1"/>
    <property type="molecule type" value="Genomic_DNA"/>
</dbReference>
<dbReference type="PANTHER" id="PTHR30535:SF34">
    <property type="entry name" value="MOLYBDATE-BINDING PROTEIN MOLA"/>
    <property type="match status" value="1"/>
</dbReference>
<feature type="domain" description="Fe/B12 periplasmic-binding" evidence="1">
    <location>
        <begin position="62"/>
        <end position="328"/>
    </location>
</feature>
<dbReference type="AlphaFoldDB" id="B8IFF5"/>
<dbReference type="Gene3D" id="1.20.58.2180">
    <property type="match status" value="1"/>
</dbReference>
<dbReference type="Pfam" id="PF01497">
    <property type="entry name" value="Peripla_BP_2"/>
    <property type="match status" value="1"/>
</dbReference>
<dbReference type="PANTHER" id="PTHR30535">
    <property type="entry name" value="VITAMIN B12-BINDING PROTEIN"/>
    <property type="match status" value="1"/>
</dbReference>
<dbReference type="InterPro" id="IPR002491">
    <property type="entry name" value="ABC_transptr_periplasmic_BD"/>
</dbReference>
<evidence type="ECO:0000313" key="3">
    <source>
        <dbReference type="Proteomes" id="UP000008207"/>
    </source>
</evidence>
<protein>
    <submittedName>
        <fullName evidence="2">Periplasmic binding protein</fullName>
    </submittedName>
</protein>
<gene>
    <name evidence="2" type="ordered locus">Mnod_2734</name>
</gene>
<dbReference type="eggNOG" id="COG0614">
    <property type="taxonomic scope" value="Bacteria"/>
</dbReference>
<proteinExistence type="predicted"/>
<dbReference type="HOGENOM" id="CLU_038034_13_1_5"/>
<name>B8IFF5_METNO</name>
<dbReference type="PROSITE" id="PS50983">
    <property type="entry name" value="FE_B12_PBP"/>
    <property type="match status" value="1"/>
</dbReference>
<keyword evidence="3" id="KW-1185">Reference proteome</keyword>
<dbReference type="InterPro" id="IPR050902">
    <property type="entry name" value="ABC_Transporter_SBP"/>
</dbReference>
<organism evidence="2 3">
    <name type="scientific">Methylobacterium nodulans (strain LMG 21967 / CNCM I-2342 / ORS 2060)</name>
    <dbReference type="NCBI Taxonomy" id="460265"/>
    <lineage>
        <taxon>Bacteria</taxon>
        <taxon>Pseudomonadati</taxon>
        <taxon>Pseudomonadota</taxon>
        <taxon>Alphaproteobacteria</taxon>
        <taxon>Hyphomicrobiales</taxon>
        <taxon>Methylobacteriaceae</taxon>
        <taxon>Methylobacterium</taxon>
    </lineage>
</organism>
<dbReference type="GO" id="GO:0071281">
    <property type="term" value="P:cellular response to iron ion"/>
    <property type="evidence" value="ECO:0007669"/>
    <property type="project" value="TreeGrafter"/>
</dbReference>
<dbReference type="CDD" id="cd01147">
    <property type="entry name" value="HemV-2"/>
    <property type="match status" value="1"/>
</dbReference>
<reference evidence="2 3" key="1">
    <citation type="submission" date="2009-01" db="EMBL/GenBank/DDBJ databases">
        <title>Complete sequence of chromosome of Methylobacterium nodulans ORS 2060.</title>
        <authorList>
            <consortium name="US DOE Joint Genome Institute"/>
            <person name="Lucas S."/>
            <person name="Copeland A."/>
            <person name="Lapidus A."/>
            <person name="Glavina del Rio T."/>
            <person name="Dalin E."/>
            <person name="Tice H."/>
            <person name="Bruce D."/>
            <person name="Goodwin L."/>
            <person name="Pitluck S."/>
            <person name="Sims D."/>
            <person name="Brettin T."/>
            <person name="Detter J.C."/>
            <person name="Han C."/>
            <person name="Larimer F."/>
            <person name="Land M."/>
            <person name="Hauser L."/>
            <person name="Kyrpides N."/>
            <person name="Ivanova N."/>
            <person name="Marx C.J."/>
            <person name="Richardson P."/>
        </authorList>
    </citation>
    <scope>NUCLEOTIDE SEQUENCE [LARGE SCALE GENOMIC DNA]</scope>
    <source>
        <strain evidence="3">LMG 21967 / CNCM I-2342 / ORS 2060</strain>
    </source>
</reference>
<dbReference type="STRING" id="460265.Mnod_2734"/>
<evidence type="ECO:0000313" key="2">
    <source>
        <dbReference type="EMBL" id="ACL57690.1"/>
    </source>
</evidence>
<dbReference type="SUPFAM" id="SSF53807">
    <property type="entry name" value="Helical backbone' metal receptor"/>
    <property type="match status" value="1"/>
</dbReference>
<dbReference type="KEGG" id="mno:Mnod_2734"/>
<sequence>MVQPLTDTFALRGALDRDAASTAMQHILAAFVVLILFAAPALARPFVDGAGRSVQVPEKVSRVLAAGPPASVLLYTLAPAKMVGWVRAPHADEKPYLARETWDLPTTGRLTGRGNTANVEAVLATKPDLIVDVGSTGPTYASLADRVQEQTGIPYLLLDGRFTKIPETYRSFGAAIGAEARGAELAAYAERILAEVAEKIGSIPEEKRPRVYYGRGPKGLETGLAGSINTEILELAGGRNVAEAVGRGGLTNVSPEQVLAWDPDVILTLDAPFRASLATDPLWSGLRAVRAGRIYLAPRLPFGWFDAPPGVNRLIGLRWLAGVLHPDLFPQPIEAATRDFYRLFYHVDLTPDQAEALLKGAGP</sequence>
<dbReference type="Proteomes" id="UP000008207">
    <property type="component" value="Chromosome"/>
</dbReference>